<dbReference type="PANTHER" id="PTHR11461">
    <property type="entry name" value="SERINE PROTEASE INHIBITOR, SERPIN"/>
    <property type="match status" value="1"/>
</dbReference>
<dbReference type="GO" id="GO:0042981">
    <property type="term" value="P:regulation of apoptotic process"/>
    <property type="evidence" value="ECO:0007669"/>
    <property type="project" value="TreeGrafter"/>
</dbReference>
<dbReference type="InterPro" id="IPR042185">
    <property type="entry name" value="Serpin_sf_2"/>
</dbReference>
<dbReference type="EMBL" id="JAERUA010000008">
    <property type="protein sequence ID" value="KAI1896567.1"/>
    <property type="molecule type" value="Genomic_DNA"/>
</dbReference>
<dbReference type="PANTHER" id="PTHR11461:SF13">
    <property type="entry name" value="ANGIOTENSINOGEN"/>
    <property type="match status" value="1"/>
</dbReference>
<dbReference type="InterPro" id="IPR023795">
    <property type="entry name" value="Serpin_CS"/>
</dbReference>
<evidence type="ECO:0000256" key="5">
    <source>
        <dbReference type="ARBA" id="ARBA00022525"/>
    </source>
</evidence>
<keyword evidence="5" id="KW-0964">Secreted</keyword>
<keyword evidence="8" id="KW-1015">Disulfide bond</keyword>
<comment type="function">
    <text evidence="12">Is a ligand for the G-protein coupled receptor MAS1. Has vasodilator and antidiuretic effects. Has an antithrombotic effect that involves MAS1-mediated release of nitric oxide from platelets.</text>
</comment>
<evidence type="ECO:0000256" key="1">
    <source>
        <dbReference type="ARBA" id="ARBA00002747"/>
    </source>
</evidence>
<dbReference type="GO" id="GO:0003081">
    <property type="term" value="P:regulation of systemic arterial blood pressure by renin-angiotensin"/>
    <property type="evidence" value="ECO:0007669"/>
    <property type="project" value="InterPro"/>
</dbReference>
<dbReference type="GO" id="GO:0042310">
    <property type="term" value="P:vasoconstriction"/>
    <property type="evidence" value="ECO:0007669"/>
    <property type="project" value="UniProtKB-KW"/>
</dbReference>
<evidence type="ECO:0000256" key="6">
    <source>
        <dbReference type="ARBA" id="ARBA00022729"/>
    </source>
</evidence>
<comment type="function">
    <text evidence="1">Essential component of the renin-angiotensin system (RAS), a potent regulator of blood pressure, body fluid and electrolyte homeostasis.</text>
</comment>
<dbReference type="PROSITE" id="PS00284">
    <property type="entry name" value="SERPIN"/>
    <property type="match status" value="1"/>
</dbReference>
<dbReference type="Gene3D" id="3.30.497.10">
    <property type="entry name" value="Antithrombin, subunit I, domain 2"/>
    <property type="match status" value="1"/>
</dbReference>
<dbReference type="InterPro" id="IPR042178">
    <property type="entry name" value="Serpin_sf_1"/>
</dbReference>
<keyword evidence="16" id="KW-0812">Transmembrane</keyword>
<evidence type="ECO:0000313" key="19">
    <source>
        <dbReference type="Proteomes" id="UP000829720"/>
    </source>
</evidence>
<evidence type="ECO:0000256" key="13">
    <source>
        <dbReference type="ARBA" id="ARBA00033182"/>
    </source>
</evidence>
<evidence type="ECO:0000256" key="12">
    <source>
        <dbReference type="ARBA" id="ARBA00029391"/>
    </source>
</evidence>
<dbReference type="GO" id="GO:0004867">
    <property type="term" value="F:serine-type endopeptidase inhibitor activity"/>
    <property type="evidence" value="ECO:0007669"/>
    <property type="project" value="InterPro"/>
</dbReference>
<evidence type="ECO:0000256" key="7">
    <source>
        <dbReference type="ARBA" id="ARBA00022858"/>
    </source>
</evidence>
<comment type="subcellular location">
    <subcellularLocation>
        <location evidence="2">Secreted</location>
    </subcellularLocation>
</comment>
<dbReference type="SMART" id="SM00093">
    <property type="entry name" value="SERPIN"/>
    <property type="match status" value="1"/>
</dbReference>
<reference evidence="18" key="1">
    <citation type="submission" date="2021-01" db="EMBL/GenBank/DDBJ databases">
        <authorList>
            <person name="Zahm M."/>
            <person name="Roques C."/>
            <person name="Cabau C."/>
            <person name="Klopp C."/>
            <person name="Donnadieu C."/>
            <person name="Jouanno E."/>
            <person name="Lampietro C."/>
            <person name="Louis A."/>
            <person name="Herpin A."/>
            <person name="Echchiki A."/>
            <person name="Berthelot C."/>
            <person name="Parey E."/>
            <person name="Roest-Crollius H."/>
            <person name="Braasch I."/>
            <person name="Postlethwait J."/>
            <person name="Bobe J."/>
            <person name="Montfort J."/>
            <person name="Bouchez O."/>
            <person name="Begum T."/>
            <person name="Mejri S."/>
            <person name="Adams A."/>
            <person name="Chen W.-J."/>
            <person name="Guiguen Y."/>
        </authorList>
    </citation>
    <scope>NUCLEOTIDE SEQUENCE</scope>
    <source>
        <tissue evidence="18">Blood</tissue>
    </source>
</reference>
<proteinExistence type="inferred from homology"/>
<dbReference type="Proteomes" id="UP000829720">
    <property type="component" value="Unassembled WGS sequence"/>
</dbReference>
<sequence>MDHIYDFLGKLENQSKMHRILRFLLLTVCFSFVMPNRVYIHPFGLFALENVSCQTVKAQSEKPLKTVKLMHIDPHNAEPKSHTQTNTKSGRQSVTQHISVLSSLQNSLGLRLYQAIKKTTNSLFSPTNAFETLVTFYFGASKETAANLQQFLGLAKETDKEGCISLFDGHRVLQMLKDIRSMTEMTEDEFKTVAWIFVSNNTDLSEDFVQGIHDFSDTSYIQAVDFSQPPEAEAQVNSFIQQTSSRKIKHLFKDISPTSDLLFASSIHFKGNWGTTQPDMASLEEFWINEKTSIKVPLMTQTGNFKYLNDKGRKCMVLKLPLNKRTYMLLVLPHEGAHLDHIEAILTADVISIWHQYLKEGLLKVSLPQFSINTVNDLKDILSHMKLPDLLGRGANFQRLSSKDRLNINQVLITMAFEMSGDGSENQYTTQDSGPVLKLTVNRPFMFTIIEGNSDAILLLGRITNPVQ</sequence>
<comment type="function">
    <text evidence="14">Acts directly on vascular smooth muscle as a potent vasoconstrictor, affects cardiac contractility and heart rate through its action on the sympathetic nervous system, and alters renal sodium and water absorption through its ability to stimulate the zona glomerulosa cells of the adrenal cortex to synthesize and secrete aldosterone. Acts by binding to angiotensin receptors AGTR1 and AGTR2. Also binds the DEAR/FBXW7-AS1 receptor.</text>
</comment>
<dbReference type="InterPro" id="IPR000215">
    <property type="entry name" value="Serpin_fam"/>
</dbReference>
<evidence type="ECO:0000256" key="2">
    <source>
        <dbReference type="ARBA" id="ARBA00004613"/>
    </source>
</evidence>
<keyword evidence="16" id="KW-0472">Membrane</keyword>
<evidence type="ECO:0000256" key="14">
    <source>
        <dbReference type="ARBA" id="ARBA00046068"/>
    </source>
</evidence>
<comment type="function">
    <text evidence="11">Stimulates aldosterone release.</text>
</comment>
<dbReference type="PRINTS" id="PR00654">
    <property type="entry name" value="ANGIOTENSNGN"/>
</dbReference>
<keyword evidence="10" id="KW-0839">Vasoconstrictor</keyword>
<evidence type="ECO:0000256" key="16">
    <source>
        <dbReference type="SAM" id="Phobius"/>
    </source>
</evidence>
<dbReference type="InterPro" id="IPR036186">
    <property type="entry name" value="Serpin_sf"/>
</dbReference>
<dbReference type="Gene3D" id="2.30.39.10">
    <property type="entry name" value="Alpha-1-antitrypsin, domain 1"/>
    <property type="match status" value="1"/>
</dbReference>
<evidence type="ECO:0000256" key="4">
    <source>
        <dbReference type="ARBA" id="ARBA00015105"/>
    </source>
</evidence>
<keyword evidence="16" id="KW-1133">Transmembrane helix</keyword>
<feature type="transmembrane region" description="Helical" evidence="16">
    <location>
        <begin position="20"/>
        <end position="40"/>
    </location>
</feature>
<dbReference type="GO" id="GO:0005615">
    <property type="term" value="C:extracellular space"/>
    <property type="evidence" value="ECO:0007669"/>
    <property type="project" value="InterPro"/>
</dbReference>
<evidence type="ECO:0000256" key="15">
    <source>
        <dbReference type="RuleBase" id="RU000411"/>
    </source>
</evidence>
<evidence type="ECO:0000256" key="9">
    <source>
        <dbReference type="ARBA" id="ARBA00023180"/>
    </source>
</evidence>
<dbReference type="AlphaFoldDB" id="A0A8T3DMJ8"/>
<keyword evidence="7" id="KW-0838">Vasoactive</keyword>
<accession>A0A8T3DMJ8</accession>
<evidence type="ECO:0000259" key="17">
    <source>
        <dbReference type="SMART" id="SM00093"/>
    </source>
</evidence>
<evidence type="ECO:0000256" key="11">
    <source>
        <dbReference type="ARBA" id="ARBA00029380"/>
    </source>
</evidence>
<evidence type="ECO:0000256" key="10">
    <source>
        <dbReference type="ARBA" id="ARBA00023322"/>
    </source>
</evidence>
<dbReference type="OrthoDB" id="7817921at2759"/>
<name>A0A8T3DMJ8_9TELE</name>
<dbReference type="InterPro" id="IPR000227">
    <property type="entry name" value="Angiotensinogen"/>
</dbReference>
<gene>
    <name evidence="18" type="ORF">AGOR_G00096100</name>
</gene>
<evidence type="ECO:0000256" key="8">
    <source>
        <dbReference type="ARBA" id="ARBA00023157"/>
    </source>
</evidence>
<comment type="similarity">
    <text evidence="3 15">Belongs to the serpin family.</text>
</comment>
<dbReference type="Pfam" id="PF00079">
    <property type="entry name" value="Serpin"/>
    <property type="match status" value="1"/>
</dbReference>
<evidence type="ECO:0000256" key="3">
    <source>
        <dbReference type="ARBA" id="ARBA00009500"/>
    </source>
</evidence>
<keyword evidence="9" id="KW-0325">Glycoprotein</keyword>
<evidence type="ECO:0000313" key="18">
    <source>
        <dbReference type="EMBL" id="KAI1896567.1"/>
    </source>
</evidence>
<feature type="domain" description="Serpin" evidence="17">
    <location>
        <begin position="110"/>
        <end position="466"/>
    </location>
</feature>
<protein>
    <recommendedName>
        <fullName evidence="4">Angiotensinogen</fullName>
    </recommendedName>
    <alternativeName>
        <fullName evidence="13">Serpin A8</fullName>
    </alternativeName>
</protein>
<dbReference type="InterPro" id="IPR023796">
    <property type="entry name" value="Serpin_dom"/>
</dbReference>
<organism evidence="18 19">
    <name type="scientific">Albula goreensis</name>
    <dbReference type="NCBI Taxonomy" id="1534307"/>
    <lineage>
        <taxon>Eukaryota</taxon>
        <taxon>Metazoa</taxon>
        <taxon>Chordata</taxon>
        <taxon>Craniata</taxon>
        <taxon>Vertebrata</taxon>
        <taxon>Euteleostomi</taxon>
        <taxon>Actinopterygii</taxon>
        <taxon>Neopterygii</taxon>
        <taxon>Teleostei</taxon>
        <taxon>Albuliformes</taxon>
        <taxon>Albulidae</taxon>
        <taxon>Albula</taxon>
    </lineage>
</organism>
<keyword evidence="19" id="KW-1185">Reference proteome</keyword>
<dbReference type="SUPFAM" id="SSF56574">
    <property type="entry name" value="Serpins"/>
    <property type="match status" value="1"/>
</dbReference>
<comment type="caution">
    <text evidence="18">The sequence shown here is derived from an EMBL/GenBank/DDBJ whole genome shotgun (WGS) entry which is preliminary data.</text>
</comment>
<keyword evidence="6" id="KW-0732">Signal</keyword>